<proteinExistence type="predicted"/>
<dbReference type="eggNOG" id="COG0438">
    <property type="taxonomic scope" value="Bacteria"/>
</dbReference>
<evidence type="ECO:0000256" key="1">
    <source>
        <dbReference type="ARBA" id="ARBA00022676"/>
    </source>
</evidence>
<dbReference type="PANTHER" id="PTHR30160:SF7">
    <property type="entry name" value="ADP-HEPTOSE--LPS HEPTOSYLTRANSFERASE 2"/>
    <property type="match status" value="1"/>
</dbReference>
<dbReference type="GO" id="GO:0008713">
    <property type="term" value="F:ADP-heptose-lipopolysaccharide heptosyltransferase activity"/>
    <property type="evidence" value="ECO:0007669"/>
    <property type="project" value="TreeGrafter"/>
</dbReference>
<dbReference type="SUPFAM" id="SSF53448">
    <property type="entry name" value="Nucleotide-diphospho-sugar transferases"/>
    <property type="match status" value="1"/>
</dbReference>
<keyword evidence="2 4" id="KW-0808">Transferase</keyword>
<gene>
    <name evidence="4" type="ORF">DFW101_3675</name>
</gene>
<geneLocation type="plasmid" evidence="4 5">
    <name>pFW10101</name>
</geneLocation>
<keyword evidence="5" id="KW-1185">Reference proteome</keyword>
<evidence type="ECO:0000256" key="3">
    <source>
        <dbReference type="SAM" id="MobiDB-lite"/>
    </source>
</evidence>
<dbReference type="HOGENOM" id="CLU_237810_0_0_7"/>
<dbReference type="EMBL" id="CM001369">
    <property type="protein sequence ID" value="EHJ45959.1"/>
    <property type="molecule type" value="Genomic_DNA"/>
</dbReference>
<dbReference type="CDD" id="cd03789">
    <property type="entry name" value="GT9_LPS_heptosyltransferase"/>
    <property type="match status" value="2"/>
</dbReference>
<dbReference type="OrthoDB" id="9760688at2"/>
<dbReference type="Gene3D" id="3.40.50.2000">
    <property type="entry name" value="Glycogen Phosphorylase B"/>
    <property type="match status" value="4"/>
</dbReference>
<feature type="region of interest" description="Disordered" evidence="3">
    <location>
        <begin position="904"/>
        <end position="934"/>
    </location>
</feature>
<reference evidence="5" key="1">
    <citation type="journal article" date="2015" name="Genome Announc.">
        <title>High-Quality Draft Genome Sequence of Desulfovibrio carbinoliphilus FW-101-2B, an Organic Acid-Oxidizing Sulfate-Reducing Bacterium Isolated from Uranium(VI)-Contaminated Groundwater.</title>
        <authorList>
            <person name="Ramsay B.D."/>
            <person name="Hwang C."/>
            <person name="Woo H.L."/>
            <person name="Carroll S.L."/>
            <person name="Lucas S."/>
            <person name="Han J."/>
            <person name="Lapidus A.L."/>
            <person name="Cheng J.F."/>
            <person name="Goodwin L.A."/>
            <person name="Pitluck S."/>
            <person name="Peters L."/>
            <person name="Chertkov O."/>
            <person name="Held B."/>
            <person name="Detter J.C."/>
            <person name="Han C.S."/>
            <person name="Tapia R."/>
            <person name="Land M.L."/>
            <person name="Hauser L.J."/>
            <person name="Kyrpides N.C."/>
            <person name="Ivanova N.N."/>
            <person name="Mikhailova N."/>
            <person name="Pagani I."/>
            <person name="Woyke T."/>
            <person name="Arkin A.P."/>
            <person name="Dehal P."/>
            <person name="Chivian D."/>
            <person name="Criddle C.S."/>
            <person name="Wu W."/>
            <person name="Chakraborty R."/>
            <person name="Hazen T.C."/>
            <person name="Fields M.W."/>
        </authorList>
    </citation>
    <scope>NUCLEOTIDE SEQUENCE [LARGE SCALE GENOMIC DNA]</scope>
    <source>
        <strain evidence="5">FW-101-2B</strain>
    </source>
</reference>
<name>G7QE65_9BACT</name>
<dbReference type="RefSeq" id="WP_009182991.1">
    <property type="nucleotide sequence ID" value="NZ_CM001369.1"/>
</dbReference>
<protein>
    <submittedName>
        <fullName evidence="4">Glycosyl transferase family 9</fullName>
    </submittedName>
</protein>
<dbReference type="Proteomes" id="UP000004662">
    <property type="component" value="Plasmid pFW10101"/>
</dbReference>
<dbReference type="InterPro" id="IPR029063">
    <property type="entry name" value="SAM-dependent_MTases_sf"/>
</dbReference>
<accession>G7QE65</accession>
<keyword evidence="1" id="KW-0328">Glycosyltransferase</keyword>
<sequence length="1812" mass="197244">MSMNICIGLVEHLGDIVACEPVVRYLRQARPEARIFWCVRQAYADLVSHHPDLSGIIEVACPSEWRALVAAQAFDGVVSLHLAQRHCPLCKGQVGVQARFPTVTEVNYYFYGSLLEVFGACAGLPALRDQPRLHLPPACVPAVDALGLPPRYAVFHRQSLDEARNWDDAKWDVLARRLPEAFGLPVVEVGGPPAAGTPALGGEGHRDLRGRTSILETAEVIRRASLFVGIDSGPAHLGNALGTYGILLLGRFSVFRHHMPYTGVYATGENSRILRADGPARDISAEAVLEAVRQWDAAGKNGTLPRFPELAASVVAPGAAVPVRHPGVLAFLRREAADKITPDLLRDLAAVRLHHGDEPGFEALLAELEAGENPAAAGSAPADPRDVRLRQLARLAARDPGERAVAIRLVRELLDAGQTRPALAHLKPLLALLRTQAARQLGLVTRHLRQGTPACAAFHANAYLDYQSERSQAQLLEAAAQLAAGAASRADALVEAVLAQPFATPALLAEAGRLKAALGQAEAGAVLAAKAASVGDRPGELRRAFRDRLLASVAEGLAPAAEAPARGPGPKTAFFTICSANYIPTAMALFNSLMLHCQEGDLHLLLCEEPGLREQINLPPSIALHFPDKLGIPRWRQLAYYYNITEFNTAVKPYFFQKLFEQGYERVLYFDPDIRFYSSLSPLLAELDASDALLTPHMAKPYEDDGIFPRIEDCIRAGQFNLGFIGLAKGAQTEAFLRWWAGALYEKCLVETDYTYFVDQFFAAITPSFMDRVKVLRNAGYNMAYWNIFQRRLALEDGEYVTEDGPLVFFHFSGFDAAWPDRLSKYSDRGSPIAPGSALARLTGDYRAELEANAAFYPFGDIPYSFGRHTDGRSITGAERRAFLKLPRARRELLGNPFKLPAAGVGAGAAPGRDPAPRPQPPAQPRPAATTPRRLKVTKDYMAGDKAVTVGGQSEFARRLRETILACRPRKVIETGTFFGTGTTRAIADALLSLGTEFRFFTIECNPVHYAMAVKNLRQAGLLDAVRILQGLTVPRAVLPTVEEINRACVENVEFDDIFIDHAEHERALLYYQETDFKDAPDDLLGACLDTFDHRPDFVLLDSGGHMGNVEFNYLIERLAQPCILALDDILHIKHHRSFHQIRSDGRFEILASSQEKFGFCIARFTPAGWRAPAAPSGRRVRIAGQDAHGADLTEVGETSRFAQALEALIRREKPRRIVETGTYHGTGTTAAIARALLAADLGDAVFFTIECNPENHATAVKNLEAAGLLPTVRPLNGLSLPRTALPTRERIQRDCVERIEFDDIFVDHPENVRTSRYYAETDFDGPDDLLGQCLAAFELCPDLVLLDSGGHVGNVEFNYALSLIKSPCHIALDDIYHIKHRKSFAQMQADPRFEILSASDEKFGFAIARFTPWTTDDRPKRLLWVRTDAIGDSLLAAPLLPVLRSALGGPEVTVVCQEMVADCYRRLPAVAAVVGFDKGRLAADAPYREGLMASLREQGFDLALNTVYSRNWCSELFTVNSGAKKRIGFRGDDSNIAREDRIGAGRSYTLLVDSPAGHRLEVDRYRDFLTGLGLPGQDIRPQFAVSAGDREEADALLARHGLDPDKTVALFCGAQFAVRRYEGYGQAVAGICREMGLSVLALGGGGDAAINGRNLAAAGGGVDLSGQTTLAQAAALLSRCRLAVGAETGLAHLACAVGTPHVVLLGGGHFGRFMPYSPLTHVACLPLACYGCNWQCRYERAHCVADVHPGVMAEAVRAALAGPSDRIRVFMQAVSLWRPAGGRPAWKGPERYLAPGTCQLVPVVKSALAAG</sequence>
<dbReference type="eggNOG" id="COG0859">
    <property type="taxonomic scope" value="Bacteria"/>
</dbReference>
<dbReference type="Gene3D" id="3.40.50.150">
    <property type="entry name" value="Vaccinia Virus protein VP39"/>
    <property type="match status" value="2"/>
</dbReference>
<evidence type="ECO:0000313" key="5">
    <source>
        <dbReference type="Proteomes" id="UP000004662"/>
    </source>
</evidence>
<evidence type="ECO:0000256" key="2">
    <source>
        <dbReference type="ARBA" id="ARBA00022679"/>
    </source>
</evidence>
<dbReference type="GO" id="GO:0005829">
    <property type="term" value="C:cytosol"/>
    <property type="evidence" value="ECO:0007669"/>
    <property type="project" value="TreeGrafter"/>
</dbReference>
<dbReference type="SUPFAM" id="SSF53335">
    <property type="entry name" value="S-adenosyl-L-methionine-dependent methyltransferases"/>
    <property type="match status" value="2"/>
</dbReference>
<feature type="compositionally biased region" description="Low complexity" evidence="3">
    <location>
        <begin position="904"/>
        <end position="913"/>
    </location>
</feature>
<dbReference type="Pfam" id="PF01075">
    <property type="entry name" value="Glyco_transf_9"/>
    <property type="match status" value="2"/>
</dbReference>
<dbReference type="PANTHER" id="PTHR30160">
    <property type="entry name" value="TETRAACYLDISACCHARIDE 4'-KINASE-RELATED"/>
    <property type="match status" value="1"/>
</dbReference>
<dbReference type="InterPro" id="IPR051199">
    <property type="entry name" value="LPS_LOS_Heptosyltrfase"/>
</dbReference>
<evidence type="ECO:0000313" key="4">
    <source>
        <dbReference type="EMBL" id="EHJ45959.1"/>
    </source>
</evidence>
<dbReference type="Gene3D" id="3.90.550.10">
    <property type="entry name" value="Spore Coat Polysaccharide Biosynthesis Protein SpsA, Chain A"/>
    <property type="match status" value="1"/>
</dbReference>
<keyword evidence="4" id="KW-0614">Plasmid</keyword>
<dbReference type="GO" id="GO:0009244">
    <property type="term" value="P:lipopolysaccharide core region biosynthetic process"/>
    <property type="evidence" value="ECO:0007669"/>
    <property type="project" value="TreeGrafter"/>
</dbReference>
<dbReference type="SUPFAM" id="SSF53756">
    <property type="entry name" value="UDP-Glycosyltransferase/glycogen phosphorylase"/>
    <property type="match status" value="2"/>
</dbReference>
<dbReference type="InterPro" id="IPR002201">
    <property type="entry name" value="Glyco_trans_9"/>
</dbReference>
<organism evidence="4 5">
    <name type="scientific">Solidesulfovibrio carbinoliphilus subsp. oakridgensis</name>
    <dbReference type="NCBI Taxonomy" id="694327"/>
    <lineage>
        <taxon>Bacteria</taxon>
        <taxon>Pseudomonadati</taxon>
        <taxon>Thermodesulfobacteriota</taxon>
        <taxon>Desulfovibrionia</taxon>
        <taxon>Desulfovibrionales</taxon>
        <taxon>Desulfovibrionaceae</taxon>
        <taxon>Solidesulfovibrio</taxon>
    </lineage>
</organism>
<dbReference type="InterPro" id="IPR029044">
    <property type="entry name" value="Nucleotide-diphossugar_trans"/>
</dbReference>